<name>A0A0D7BJ91_9AGAR</name>
<feature type="coiled-coil region" evidence="5">
    <location>
        <begin position="136"/>
        <end position="163"/>
    </location>
</feature>
<evidence type="ECO:0000313" key="7">
    <source>
        <dbReference type="EMBL" id="KIY70542.1"/>
    </source>
</evidence>
<dbReference type="STRING" id="1314674.A0A0D7BJ91"/>
<reference evidence="7 8" key="1">
    <citation type="journal article" date="2015" name="Fungal Genet. Biol.">
        <title>Evolution of novel wood decay mechanisms in Agaricales revealed by the genome sequences of Fistulina hepatica and Cylindrobasidium torrendii.</title>
        <authorList>
            <person name="Floudas D."/>
            <person name="Held B.W."/>
            <person name="Riley R."/>
            <person name="Nagy L.G."/>
            <person name="Koehler G."/>
            <person name="Ransdell A.S."/>
            <person name="Younus H."/>
            <person name="Chow J."/>
            <person name="Chiniquy J."/>
            <person name="Lipzen A."/>
            <person name="Tritt A."/>
            <person name="Sun H."/>
            <person name="Haridas S."/>
            <person name="LaButti K."/>
            <person name="Ohm R.A."/>
            <person name="Kues U."/>
            <person name="Blanchette R.A."/>
            <person name="Grigoriev I.V."/>
            <person name="Minto R.E."/>
            <person name="Hibbett D.S."/>
        </authorList>
    </citation>
    <scope>NUCLEOTIDE SEQUENCE [LARGE SCALE GENOMIC DNA]</scope>
    <source>
        <strain evidence="7 8">FP15055 ss-10</strain>
    </source>
</reference>
<dbReference type="AlphaFoldDB" id="A0A0D7BJ91"/>
<evidence type="ECO:0000256" key="2">
    <source>
        <dbReference type="ARBA" id="ARBA00022771"/>
    </source>
</evidence>
<dbReference type="InterPro" id="IPR017907">
    <property type="entry name" value="Znf_RING_CS"/>
</dbReference>
<dbReference type="InterPro" id="IPR027370">
    <property type="entry name" value="Znf-RING_euk"/>
</dbReference>
<accession>A0A0D7BJ91</accession>
<dbReference type="PANTHER" id="PTHR23041">
    <property type="entry name" value="RING FINGER DOMAIN-CONTAINING"/>
    <property type="match status" value="1"/>
</dbReference>
<dbReference type="Pfam" id="PF13445">
    <property type="entry name" value="zf-RING_UBOX"/>
    <property type="match status" value="1"/>
</dbReference>
<gene>
    <name evidence="7" type="ORF">CYLTODRAFT_347506</name>
</gene>
<dbReference type="PROSITE" id="PS50089">
    <property type="entry name" value="ZF_RING_2"/>
    <property type="match status" value="1"/>
</dbReference>
<evidence type="ECO:0000256" key="1">
    <source>
        <dbReference type="ARBA" id="ARBA00022723"/>
    </source>
</evidence>
<dbReference type="SMART" id="SM00184">
    <property type="entry name" value="RING"/>
    <property type="match status" value="1"/>
</dbReference>
<dbReference type="PROSITE" id="PS00518">
    <property type="entry name" value="ZF_RING_1"/>
    <property type="match status" value="1"/>
</dbReference>
<protein>
    <recommendedName>
        <fullName evidence="6">RING-type domain-containing protein</fullName>
    </recommendedName>
</protein>
<dbReference type="SUPFAM" id="SSF57850">
    <property type="entry name" value="RING/U-box"/>
    <property type="match status" value="1"/>
</dbReference>
<dbReference type="GO" id="GO:0008270">
    <property type="term" value="F:zinc ion binding"/>
    <property type="evidence" value="ECO:0007669"/>
    <property type="project" value="UniProtKB-KW"/>
</dbReference>
<dbReference type="Proteomes" id="UP000054007">
    <property type="component" value="Unassembled WGS sequence"/>
</dbReference>
<dbReference type="EMBL" id="KN880466">
    <property type="protein sequence ID" value="KIY70542.1"/>
    <property type="molecule type" value="Genomic_DNA"/>
</dbReference>
<dbReference type="OrthoDB" id="6270329at2759"/>
<keyword evidence="5" id="KW-0175">Coiled coil</keyword>
<evidence type="ECO:0000256" key="5">
    <source>
        <dbReference type="SAM" id="Coils"/>
    </source>
</evidence>
<dbReference type="PANTHER" id="PTHR23041:SF78">
    <property type="entry name" value="E3 UBIQUITIN-PROTEIN LIGASE RNF4"/>
    <property type="match status" value="1"/>
</dbReference>
<dbReference type="InterPro" id="IPR001841">
    <property type="entry name" value="Znf_RING"/>
</dbReference>
<keyword evidence="3" id="KW-0862">Zinc</keyword>
<sequence length="168" mass="19224">MPSCSICIDELKRPVSLPCGHVFCNDCVYRAVTAVKPYANLHYCPTCRAPYTTVNMDNSVVPDHLRPHVLPHIRRLFLDERTSPSTSSDMPSEPQTQFAECSRLSAENKTLRFNCDMWRKRAECHAAATLGLLNLARVARDEALQMKKERDELQAQFQVMKRKRDADE</sequence>
<feature type="domain" description="RING-type" evidence="6">
    <location>
        <begin position="4"/>
        <end position="48"/>
    </location>
</feature>
<evidence type="ECO:0000256" key="3">
    <source>
        <dbReference type="ARBA" id="ARBA00022833"/>
    </source>
</evidence>
<keyword evidence="1" id="KW-0479">Metal-binding</keyword>
<keyword evidence="2 4" id="KW-0863">Zinc-finger</keyword>
<dbReference type="InterPro" id="IPR047134">
    <property type="entry name" value="RNF4"/>
</dbReference>
<evidence type="ECO:0000256" key="4">
    <source>
        <dbReference type="PROSITE-ProRule" id="PRU00175"/>
    </source>
</evidence>
<evidence type="ECO:0000313" key="8">
    <source>
        <dbReference type="Proteomes" id="UP000054007"/>
    </source>
</evidence>
<proteinExistence type="predicted"/>
<evidence type="ECO:0000259" key="6">
    <source>
        <dbReference type="PROSITE" id="PS50089"/>
    </source>
</evidence>
<organism evidence="7 8">
    <name type="scientific">Cylindrobasidium torrendii FP15055 ss-10</name>
    <dbReference type="NCBI Taxonomy" id="1314674"/>
    <lineage>
        <taxon>Eukaryota</taxon>
        <taxon>Fungi</taxon>
        <taxon>Dikarya</taxon>
        <taxon>Basidiomycota</taxon>
        <taxon>Agaricomycotina</taxon>
        <taxon>Agaricomycetes</taxon>
        <taxon>Agaricomycetidae</taxon>
        <taxon>Agaricales</taxon>
        <taxon>Marasmiineae</taxon>
        <taxon>Physalacriaceae</taxon>
        <taxon>Cylindrobasidium</taxon>
    </lineage>
</organism>
<dbReference type="Gene3D" id="3.30.40.10">
    <property type="entry name" value="Zinc/RING finger domain, C3HC4 (zinc finger)"/>
    <property type="match status" value="1"/>
</dbReference>
<keyword evidence="8" id="KW-1185">Reference proteome</keyword>
<dbReference type="InterPro" id="IPR013083">
    <property type="entry name" value="Znf_RING/FYVE/PHD"/>
</dbReference>